<comment type="subcellular location">
    <subcellularLocation>
        <location evidence="1">Cell membrane</location>
        <topology evidence="1">Multi-pass membrane protein</topology>
    </subcellularLocation>
</comment>
<feature type="transmembrane region" description="Helical" evidence="7">
    <location>
        <begin position="24"/>
        <end position="42"/>
    </location>
</feature>
<dbReference type="GO" id="GO:0005886">
    <property type="term" value="C:plasma membrane"/>
    <property type="evidence" value="ECO:0007669"/>
    <property type="project" value="UniProtKB-SubCell"/>
</dbReference>
<dbReference type="InterPro" id="IPR050171">
    <property type="entry name" value="MFS_Transporters"/>
</dbReference>
<evidence type="ECO:0000256" key="7">
    <source>
        <dbReference type="SAM" id="Phobius"/>
    </source>
</evidence>
<proteinExistence type="predicted"/>
<comment type="caution">
    <text evidence="8">The sequence shown here is derived from an EMBL/GenBank/DDBJ whole genome shotgun (WGS) entry which is preliminary data.</text>
</comment>
<feature type="transmembrane region" description="Helical" evidence="7">
    <location>
        <begin position="215"/>
        <end position="232"/>
    </location>
</feature>
<dbReference type="InterPro" id="IPR011701">
    <property type="entry name" value="MFS"/>
</dbReference>
<dbReference type="PANTHER" id="PTHR23517:SF3">
    <property type="entry name" value="INTEGRAL MEMBRANE TRANSPORT PROTEIN"/>
    <property type="match status" value="1"/>
</dbReference>
<feature type="transmembrane region" description="Helical" evidence="7">
    <location>
        <begin position="276"/>
        <end position="293"/>
    </location>
</feature>
<dbReference type="EMBL" id="JAKUDL010000009">
    <property type="protein sequence ID" value="MCH4296339.1"/>
    <property type="molecule type" value="Genomic_DNA"/>
</dbReference>
<dbReference type="AlphaFoldDB" id="A0AAJ1BLY3"/>
<feature type="transmembrane region" description="Helical" evidence="7">
    <location>
        <begin position="107"/>
        <end position="131"/>
    </location>
</feature>
<evidence type="ECO:0000256" key="6">
    <source>
        <dbReference type="ARBA" id="ARBA00023136"/>
    </source>
</evidence>
<feature type="transmembrane region" description="Helical" evidence="7">
    <location>
        <begin position="82"/>
        <end position="101"/>
    </location>
</feature>
<dbReference type="Pfam" id="PF07690">
    <property type="entry name" value="MFS_1"/>
    <property type="match status" value="1"/>
</dbReference>
<dbReference type="SUPFAM" id="SSF103473">
    <property type="entry name" value="MFS general substrate transporter"/>
    <property type="match status" value="1"/>
</dbReference>
<keyword evidence="6 7" id="KW-0472">Membrane</keyword>
<evidence type="ECO:0000256" key="2">
    <source>
        <dbReference type="ARBA" id="ARBA00022448"/>
    </source>
</evidence>
<keyword evidence="4 7" id="KW-0812">Transmembrane</keyword>
<evidence type="ECO:0000256" key="5">
    <source>
        <dbReference type="ARBA" id="ARBA00022989"/>
    </source>
</evidence>
<dbReference type="Gene3D" id="1.20.1250.20">
    <property type="entry name" value="MFS general substrate transporter like domains"/>
    <property type="match status" value="1"/>
</dbReference>
<dbReference type="RefSeq" id="WP_240592394.1">
    <property type="nucleotide sequence ID" value="NZ_JAKUDL010000009.1"/>
</dbReference>
<feature type="transmembrane region" description="Helical" evidence="7">
    <location>
        <begin position="171"/>
        <end position="194"/>
    </location>
</feature>
<evidence type="ECO:0000256" key="1">
    <source>
        <dbReference type="ARBA" id="ARBA00004651"/>
    </source>
</evidence>
<sequence>MDITNRQFSQNFTFLMFAKAFERLGYYAMRAILVLYLVDVANGPGWQHADALELYATFTVAILACQLLGGLLADLLLGTRKVLLLGAATLLLGYALLASGVSAVTYVGVGLIALGSGCFASSHLALIGQLFCERQEKLDSAMILNSFLINLAAMLSGILVGIAISQYSWSGGFLCAALAQLLSLGCILFILGKLPAVSGARSLGADASAWPKRDLLWIIAVLAVGALSMFVGELHLDGLQADSLLVSNGSIIVMALALIFFGLLFWFKPSASIPKLMLIVALYILAYFCSGLISDPDSAMVWLFVVAAGLVQALLYPLAMSVLLQRANPKYLATTAAVAAMLLSA</sequence>
<dbReference type="PANTHER" id="PTHR23517">
    <property type="entry name" value="RESISTANCE PROTEIN MDTM, PUTATIVE-RELATED-RELATED"/>
    <property type="match status" value="1"/>
</dbReference>
<feature type="transmembrane region" description="Helical" evidence="7">
    <location>
        <begin position="143"/>
        <end position="165"/>
    </location>
</feature>
<reference evidence="8 9" key="1">
    <citation type="submission" date="2022-02" db="EMBL/GenBank/DDBJ databases">
        <title>The genome sequence of Shewanella sp. 3B26.</title>
        <authorList>
            <person name="Du J."/>
        </authorList>
    </citation>
    <scope>NUCLEOTIDE SEQUENCE [LARGE SCALE GENOMIC DNA]</scope>
    <source>
        <strain evidence="8 9">3B26</strain>
    </source>
</reference>
<feature type="transmembrane region" description="Helical" evidence="7">
    <location>
        <begin position="244"/>
        <end position="267"/>
    </location>
</feature>
<keyword evidence="5 7" id="KW-1133">Transmembrane helix</keyword>
<evidence type="ECO:0000313" key="9">
    <source>
        <dbReference type="Proteomes" id="UP001297581"/>
    </source>
</evidence>
<protein>
    <submittedName>
        <fullName evidence="8">MFS transporter</fullName>
    </submittedName>
</protein>
<organism evidence="8 9">
    <name type="scientific">Shewanella zhuhaiensis</name>
    <dbReference type="NCBI Taxonomy" id="2919576"/>
    <lineage>
        <taxon>Bacteria</taxon>
        <taxon>Pseudomonadati</taxon>
        <taxon>Pseudomonadota</taxon>
        <taxon>Gammaproteobacteria</taxon>
        <taxon>Alteromonadales</taxon>
        <taxon>Shewanellaceae</taxon>
        <taxon>Shewanella</taxon>
    </lineage>
</organism>
<feature type="transmembrane region" description="Helical" evidence="7">
    <location>
        <begin position="299"/>
        <end position="324"/>
    </location>
</feature>
<accession>A0AAJ1BLY3</accession>
<feature type="transmembrane region" description="Helical" evidence="7">
    <location>
        <begin position="54"/>
        <end position="75"/>
    </location>
</feature>
<gene>
    <name evidence="8" type="ORF">MJ923_18665</name>
</gene>
<dbReference type="GO" id="GO:0022857">
    <property type="term" value="F:transmembrane transporter activity"/>
    <property type="evidence" value="ECO:0007669"/>
    <property type="project" value="InterPro"/>
</dbReference>
<evidence type="ECO:0000313" key="8">
    <source>
        <dbReference type="EMBL" id="MCH4296339.1"/>
    </source>
</evidence>
<keyword evidence="9" id="KW-1185">Reference proteome</keyword>
<dbReference type="InterPro" id="IPR036259">
    <property type="entry name" value="MFS_trans_sf"/>
</dbReference>
<evidence type="ECO:0000256" key="4">
    <source>
        <dbReference type="ARBA" id="ARBA00022692"/>
    </source>
</evidence>
<keyword evidence="2" id="KW-0813">Transport</keyword>
<dbReference type="Proteomes" id="UP001297581">
    <property type="component" value="Unassembled WGS sequence"/>
</dbReference>
<name>A0AAJ1BLY3_9GAMM</name>
<evidence type="ECO:0000256" key="3">
    <source>
        <dbReference type="ARBA" id="ARBA00022475"/>
    </source>
</evidence>
<keyword evidence="3" id="KW-1003">Cell membrane</keyword>